<accession>A0ACC6PDU1</accession>
<keyword evidence="2" id="KW-1185">Reference proteome</keyword>
<sequence length="170" mass="19939">MLGTRIDYQLPPAGFFDAYPQYDPNTIFKGWDDTAMSKGRDILRYGFTHHFWTYAHWYTLGKLEGLYVEPYYWRPIWPIQRPLMDTLQKALVGVTLLGLVWALIRERIGRLLPLLLTFAYFTALYIPFVAFGRYGYPTIVFMLPFAAYALVQVGQWVQGHLSVWKKERST</sequence>
<protein>
    <submittedName>
        <fullName evidence="1">Uncharacterized protein</fullName>
    </submittedName>
</protein>
<comment type="caution">
    <text evidence="1">The sequence shown here is derived from an EMBL/GenBank/DDBJ whole genome shotgun (WGS) entry which is preliminary data.</text>
</comment>
<reference evidence="1" key="1">
    <citation type="submission" date="2024-03" db="EMBL/GenBank/DDBJ databases">
        <title>Whole genome sequecning of epiphytes from Marcgravia umbellata leaves.</title>
        <authorList>
            <person name="Kumar G."/>
            <person name="Savka M.A."/>
        </authorList>
    </citation>
    <scope>NUCLEOTIDE SEQUENCE</scope>
    <source>
        <strain evidence="1">RIT_BL5</strain>
    </source>
</reference>
<evidence type="ECO:0000313" key="1">
    <source>
        <dbReference type="EMBL" id="MEJ8305081.1"/>
    </source>
</evidence>
<evidence type="ECO:0000313" key="2">
    <source>
        <dbReference type="Proteomes" id="UP001380953"/>
    </source>
</evidence>
<name>A0ACC6PDU1_9BACL</name>
<proteinExistence type="predicted"/>
<dbReference type="Proteomes" id="UP001380953">
    <property type="component" value="Unassembled WGS sequence"/>
</dbReference>
<gene>
    <name evidence="1" type="ORF">WKI47_14335</name>
</gene>
<dbReference type="EMBL" id="JBBKAR010000037">
    <property type="protein sequence ID" value="MEJ8305081.1"/>
    <property type="molecule type" value="Genomic_DNA"/>
</dbReference>
<organism evidence="1 2">
    <name type="scientific">Saccharibacillus sacchari</name>
    <dbReference type="NCBI Taxonomy" id="456493"/>
    <lineage>
        <taxon>Bacteria</taxon>
        <taxon>Bacillati</taxon>
        <taxon>Bacillota</taxon>
        <taxon>Bacilli</taxon>
        <taxon>Bacillales</taxon>
        <taxon>Paenibacillaceae</taxon>
        <taxon>Saccharibacillus</taxon>
    </lineage>
</organism>